<evidence type="ECO:0000313" key="2">
    <source>
        <dbReference type="EMBL" id="OCH88630.1"/>
    </source>
</evidence>
<feature type="region of interest" description="Disordered" evidence="1">
    <location>
        <begin position="194"/>
        <end position="234"/>
    </location>
</feature>
<dbReference type="EMBL" id="KV722447">
    <property type="protein sequence ID" value="OCH88630.1"/>
    <property type="molecule type" value="Genomic_DNA"/>
</dbReference>
<proteinExistence type="predicted"/>
<organism evidence="2 3">
    <name type="scientific">Obba rivulosa</name>
    <dbReference type="NCBI Taxonomy" id="1052685"/>
    <lineage>
        <taxon>Eukaryota</taxon>
        <taxon>Fungi</taxon>
        <taxon>Dikarya</taxon>
        <taxon>Basidiomycota</taxon>
        <taxon>Agaricomycotina</taxon>
        <taxon>Agaricomycetes</taxon>
        <taxon>Polyporales</taxon>
        <taxon>Gelatoporiaceae</taxon>
        <taxon>Obba</taxon>
    </lineage>
</organism>
<accession>A0A8E2DHV5</accession>
<dbReference type="AlphaFoldDB" id="A0A8E2DHV5"/>
<evidence type="ECO:0000256" key="1">
    <source>
        <dbReference type="SAM" id="MobiDB-lite"/>
    </source>
</evidence>
<reference evidence="2 3" key="1">
    <citation type="submission" date="2016-07" db="EMBL/GenBank/DDBJ databases">
        <title>Draft genome of the white-rot fungus Obba rivulosa 3A-2.</title>
        <authorList>
            <consortium name="DOE Joint Genome Institute"/>
            <person name="Miettinen O."/>
            <person name="Riley R."/>
            <person name="Acob R."/>
            <person name="Barry K."/>
            <person name="Cullen D."/>
            <person name="De Vries R."/>
            <person name="Hainaut M."/>
            <person name="Hatakka A."/>
            <person name="Henrissat B."/>
            <person name="Hilden K."/>
            <person name="Kuo R."/>
            <person name="Labutti K."/>
            <person name="Lipzen A."/>
            <person name="Makela M.R."/>
            <person name="Sandor L."/>
            <person name="Spatafora J.W."/>
            <person name="Grigoriev I.V."/>
            <person name="Hibbett D.S."/>
        </authorList>
    </citation>
    <scope>NUCLEOTIDE SEQUENCE [LARGE SCALE GENOMIC DNA]</scope>
    <source>
        <strain evidence="2 3">3A-2</strain>
    </source>
</reference>
<gene>
    <name evidence="2" type="ORF">OBBRIDRAFT_836429</name>
</gene>
<evidence type="ECO:0000313" key="3">
    <source>
        <dbReference type="Proteomes" id="UP000250043"/>
    </source>
</evidence>
<sequence length="234" mass="24936">MSPKFVQEVMNMALECLRGYVPVDGLLSLPIMADTACATVNRSLHGSHITEVVSTNLTKEDSQHATRAPQIHDIPCMGIQGPGRGAASQPTQGVASTTSGVKYTAEGIMERIAGPSMTAVAMANNIRDHTTSETRPLATKLGKRRAQMDEDVSVMPDGKRIRLDHSVEDTAMISGHVVDAAPAASDVLANFELSSTSSDDDAGHQNSPESLTNTLRRSPRQADPRLVGLSEFAM</sequence>
<protein>
    <submittedName>
        <fullName evidence="2">Uncharacterized protein</fullName>
    </submittedName>
</protein>
<dbReference type="Proteomes" id="UP000250043">
    <property type="component" value="Unassembled WGS sequence"/>
</dbReference>
<keyword evidence="3" id="KW-1185">Reference proteome</keyword>
<feature type="compositionally biased region" description="Polar residues" evidence="1">
    <location>
        <begin position="204"/>
        <end position="216"/>
    </location>
</feature>
<name>A0A8E2DHV5_9APHY</name>